<dbReference type="EMBL" id="BQNB010010353">
    <property type="protein sequence ID" value="GJS76139.1"/>
    <property type="molecule type" value="Genomic_DNA"/>
</dbReference>
<protein>
    <recommendedName>
        <fullName evidence="3">F-box protein</fullName>
    </recommendedName>
</protein>
<dbReference type="Proteomes" id="UP001151760">
    <property type="component" value="Unassembled WGS sequence"/>
</dbReference>
<comment type="caution">
    <text evidence="1">The sequence shown here is derived from an EMBL/GenBank/DDBJ whole genome shotgun (WGS) entry which is preliminary data.</text>
</comment>
<keyword evidence="2" id="KW-1185">Reference proteome</keyword>
<proteinExistence type="predicted"/>
<evidence type="ECO:0000313" key="1">
    <source>
        <dbReference type="EMBL" id="GJS76139.1"/>
    </source>
</evidence>
<evidence type="ECO:0008006" key="3">
    <source>
        <dbReference type="Google" id="ProtNLM"/>
    </source>
</evidence>
<reference evidence="1" key="1">
    <citation type="journal article" date="2022" name="Int. J. Mol. Sci.">
        <title>Draft Genome of Tanacetum Coccineum: Genomic Comparison of Closely Related Tanacetum-Family Plants.</title>
        <authorList>
            <person name="Yamashiro T."/>
            <person name="Shiraishi A."/>
            <person name="Nakayama K."/>
            <person name="Satake H."/>
        </authorList>
    </citation>
    <scope>NUCLEOTIDE SEQUENCE</scope>
</reference>
<reference evidence="1" key="2">
    <citation type="submission" date="2022-01" db="EMBL/GenBank/DDBJ databases">
        <authorList>
            <person name="Yamashiro T."/>
            <person name="Shiraishi A."/>
            <person name="Satake H."/>
            <person name="Nakayama K."/>
        </authorList>
    </citation>
    <scope>NUCLEOTIDE SEQUENCE</scope>
</reference>
<organism evidence="1 2">
    <name type="scientific">Tanacetum coccineum</name>
    <dbReference type="NCBI Taxonomy" id="301880"/>
    <lineage>
        <taxon>Eukaryota</taxon>
        <taxon>Viridiplantae</taxon>
        <taxon>Streptophyta</taxon>
        <taxon>Embryophyta</taxon>
        <taxon>Tracheophyta</taxon>
        <taxon>Spermatophyta</taxon>
        <taxon>Magnoliopsida</taxon>
        <taxon>eudicotyledons</taxon>
        <taxon>Gunneridae</taxon>
        <taxon>Pentapetalae</taxon>
        <taxon>asterids</taxon>
        <taxon>campanulids</taxon>
        <taxon>Asterales</taxon>
        <taxon>Asteraceae</taxon>
        <taxon>Asteroideae</taxon>
        <taxon>Anthemideae</taxon>
        <taxon>Anthemidinae</taxon>
        <taxon>Tanacetum</taxon>
    </lineage>
</organism>
<accession>A0ABQ4YEH0</accession>
<name>A0ABQ4YEH0_9ASTR</name>
<sequence>MIRTAEGVVSAIISATSSSEYSWSENKLKSGDLNSSRLSVLKCFLDDQNSHSESLKGVNSLFVELLVMHYLKQGINNDVLPFLDTAYWSCVLRGLWSFTLGCTKEDDNVKILQSCNGLLLCGGSQRPVFYYVYNLSSIQYKKLIAIYWNDGLHWLEIENRQLMHYSLNIEDPDHPIITTILIPQRGMTFLKSYGYMDPMQILIQMSHLLHLEGKLFEWRRSLFLVCLDGFGSSKFTIYEMMIGCSVWTVRYRVHAYVFMTPIPEGWSIRSNVWSIVLREREQDSFLVINLSRKVVQYNLISKTFHEIYDCGSNQLNDNHDDNDDDNDDELLQ</sequence>
<evidence type="ECO:0000313" key="2">
    <source>
        <dbReference type="Proteomes" id="UP001151760"/>
    </source>
</evidence>
<gene>
    <name evidence="1" type="ORF">Tco_0726020</name>
</gene>